<reference evidence="1 2" key="1">
    <citation type="submission" date="2021-07" db="EMBL/GenBank/DDBJ databases">
        <authorList>
            <person name="Palmer J.M."/>
        </authorList>
    </citation>
    <scope>NUCLEOTIDE SEQUENCE [LARGE SCALE GENOMIC DNA]</scope>
    <source>
        <strain evidence="1 2">AT_MEX2019</strain>
        <tissue evidence="1">Muscle</tissue>
    </source>
</reference>
<sequence>MTSFLCSDKRFKPLPRILSPDSASPALTKFLSPDHLTLPIHWACKPENPCDIVLLSEVHPSEAPKFSFLILPWILRRGS</sequence>
<proteinExistence type="predicted"/>
<protein>
    <submittedName>
        <fullName evidence="1">Uncharacterized protein</fullName>
    </submittedName>
</protein>
<organism evidence="1 2">
    <name type="scientific">Ataeniobius toweri</name>
    <dbReference type="NCBI Taxonomy" id="208326"/>
    <lineage>
        <taxon>Eukaryota</taxon>
        <taxon>Metazoa</taxon>
        <taxon>Chordata</taxon>
        <taxon>Craniata</taxon>
        <taxon>Vertebrata</taxon>
        <taxon>Euteleostomi</taxon>
        <taxon>Actinopterygii</taxon>
        <taxon>Neopterygii</taxon>
        <taxon>Teleostei</taxon>
        <taxon>Neoteleostei</taxon>
        <taxon>Acanthomorphata</taxon>
        <taxon>Ovalentaria</taxon>
        <taxon>Atherinomorphae</taxon>
        <taxon>Cyprinodontiformes</taxon>
        <taxon>Goodeidae</taxon>
        <taxon>Ataeniobius</taxon>
    </lineage>
</organism>
<evidence type="ECO:0000313" key="2">
    <source>
        <dbReference type="Proteomes" id="UP001345963"/>
    </source>
</evidence>
<keyword evidence="2" id="KW-1185">Reference proteome</keyword>
<gene>
    <name evidence="1" type="ORF">ATANTOWER_004164</name>
</gene>
<dbReference type="Proteomes" id="UP001345963">
    <property type="component" value="Unassembled WGS sequence"/>
</dbReference>
<name>A0ABU7B4L6_9TELE</name>
<dbReference type="EMBL" id="JAHUTI010040790">
    <property type="protein sequence ID" value="MED6245511.1"/>
    <property type="molecule type" value="Genomic_DNA"/>
</dbReference>
<comment type="caution">
    <text evidence="1">The sequence shown here is derived from an EMBL/GenBank/DDBJ whole genome shotgun (WGS) entry which is preliminary data.</text>
</comment>
<accession>A0ABU7B4L6</accession>
<evidence type="ECO:0000313" key="1">
    <source>
        <dbReference type="EMBL" id="MED6245511.1"/>
    </source>
</evidence>